<dbReference type="STRING" id="764291.STRUR_1038"/>
<reference evidence="2 3" key="1">
    <citation type="journal article" date="2014" name="Int. J. Syst. Evol. Microbiol.">
        <title>Phylogenomics and the dynamic genome evolution of the genus Streptococcus.</title>
        <authorList>
            <consortium name="The Broad Institute Genome Sequencing Platform"/>
            <person name="Richards V.P."/>
            <person name="Palmer S.R."/>
            <person name="Pavinski Bitar P.D."/>
            <person name="Qin X."/>
            <person name="Weinstock G.M."/>
            <person name="Highlander S.K."/>
            <person name="Town C.D."/>
            <person name="Burne R.A."/>
            <person name="Stanhope M.J."/>
        </authorList>
    </citation>
    <scope>NUCLEOTIDE SEQUENCE [LARGE SCALE GENOMIC DNA]</scope>
    <source>
        <strain evidence="2 3">2285-97</strain>
    </source>
</reference>
<evidence type="ECO:0000256" key="1">
    <source>
        <dbReference type="SAM" id="Phobius"/>
    </source>
</evidence>
<evidence type="ECO:0008006" key="4">
    <source>
        <dbReference type="Google" id="ProtNLM"/>
    </source>
</evidence>
<feature type="transmembrane region" description="Helical" evidence="1">
    <location>
        <begin position="40"/>
        <end position="61"/>
    </location>
</feature>
<keyword evidence="3" id="KW-1185">Reference proteome</keyword>
<gene>
    <name evidence="2" type="ORF">STRUR_1038</name>
</gene>
<name>G5KFN1_9STRE</name>
<sequence>MISEDIEAMEIFFAHTLAPICTAFLSALLIFLYFGQFSLLLSFISLSSYFVIAFLIPALMLNV</sequence>
<dbReference type="eggNOG" id="COG1132">
    <property type="taxonomic scope" value="Bacteria"/>
</dbReference>
<evidence type="ECO:0000313" key="3">
    <source>
        <dbReference type="Proteomes" id="UP000005388"/>
    </source>
</evidence>
<keyword evidence="1" id="KW-0812">Transmembrane</keyword>
<comment type="caution">
    <text evidence="2">The sequence shown here is derived from an EMBL/GenBank/DDBJ whole genome shotgun (WGS) entry which is preliminary data.</text>
</comment>
<keyword evidence="1" id="KW-1133">Transmembrane helix</keyword>
<keyword evidence="1" id="KW-0472">Membrane</keyword>
<organism evidence="2 3">
    <name type="scientific">Streptococcus urinalis 2285-97</name>
    <dbReference type="NCBI Taxonomy" id="764291"/>
    <lineage>
        <taxon>Bacteria</taxon>
        <taxon>Bacillati</taxon>
        <taxon>Bacillota</taxon>
        <taxon>Bacilli</taxon>
        <taxon>Lactobacillales</taxon>
        <taxon>Streptococcaceae</taxon>
        <taxon>Streptococcus</taxon>
    </lineage>
</organism>
<dbReference type="AlphaFoldDB" id="G5KFN1"/>
<accession>G5KFN1</accession>
<proteinExistence type="predicted"/>
<evidence type="ECO:0000313" key="2">
    <source>
        <dbReference type="EMBL" id="EHJ56489.1"/>
    </source>
</evidence>
<dbReference type="EMBL" id="AEUZ02000001">
    <property type="protein sequence ID" value="EHJ56489.1"/>
    <property type="molecule type" value="Genomic_DNA"/>
</dbReference>
<feature type="transmembrane region" description="Helical" evidence="1">
    <location>
        <begin position="12"/>
        <end position="34"/>
    </location>
</feature>
<protein>
    <recommendedName>
        <fullName evidence="4">ABC transmembrane type-1 domain-containing protein</fullName>
    </recommendedName>
</protein>
<dbReference type="Proteomes" id="UP000005388">
    <property type="component" value="Unassembled WGS sequence"/>
</dbReference>